<dbReference type="PROSITE" id="PS51257">
    <property type="entry name" value="PROKAR_LIPOPROTEIN"/>
    <property type="match status" value="1"/>
</dbReference>
<organism evidence="2 3">
    <name type="scientific">Deinococcus sedimenti</name>
    <dbReference type="NCBI Taxonomy" id="1867090"/>
    <lineage>
        <taxon>Bacteria</taxon>
        <taxon>Thermotogati</taxon>
        <taxon>Deinococcota</taxon>
        <taxon>Deinococci</taxon>
        <taxon>Deinococcales</taxon>
        <taxon>Deinococcaceae</taxon>
        <taxon>Deinococcus</taxon>
    </lineage>
</organism>
<accession>A0ABQ2S9E3</accession>
<evidence type="ECO:0000313" key="3">
    <source>
        <dbReference type="Proteomes" id="UP000644548"/>
    </source>
</evidence>
<evidence type="ECO:0000256" key="1">
    <source>
        <dbReference type="SAM" id="SignalP"/>
    </source>
</evidence>
<sequence length="218" mass="22163">MRRLSTVLLPAALLLSSCGTGAFSNPFIQPIEVTLNPSAVALAPGSSTRVQVTGKVSGTADAVTGLNITAREVPAELSVTPSTGALTVTVKPGSAPGTYSVPLAITATGGSGTAVLAVTVTPTTRTPYTITPITSLTVQPGQQRRVSITPDRAGELATDVRITGITGALNVTRDTDPLGFTISAAATQTVGTYVMQITTTDGTQTLNTPLTVNVEENK</sequence>
<reference evidence="3" key="1">
    <citation type="journal article" date="2019" name="Int. J. Syst. Evol. Microbiol.">
        <title>The Global Catalogue of Microorganisms (GCM) 10K type strain sequencing project: providing services to taxonomists for standard genome sequencing and annotation.</title>
        <authorList>
            <consortium name="The Broad Institute Genomics Platform"/>
            <consortium name="The Broad Institute Genome Sequencing Center for Infectious Disease"/>
            <person name="Wu L."/>
            <person name="Ma J."/>
        </authorList>
    </citation>
    <scope>NUCLEOTIDE SEQUENCE [LARGE SCALE GENOMIC DNA]</scope>
    <source>
        <strain evidence="3">JCM 31405</strain>
    </source>
</reference>
<proteinExistence type="predicted"/>
<keyword evidence="1" id="KW-0732">Signal</keyword>
<feature type="chain" id="PRO_5045197225" description="Cell surface protein" evidence="1">
    <location>
        <begin position="23"/>
        <end position="218"/>
    </location>
</feature>
<gene>
    <name evidence="2" type="ORF">GCM10008960_32050</name>
</gene>
<dbReference type="RefSeq" id="WP_189074183.1">
    <property type="nucleotide sequence ID" value="NZ_BMQN01000011.1"/>
</dbReference>
<name>A0ABQ2S9E3_9DEIO</name>
<evidence type="ECO:0000313" key="2">
    <source>
        <dbReference type="EMBL" id="GGS03014.1"/>
    </source>
</evidence>
<keyword evidence="3" id="KW-1185">Reference proteome</keyword>
<comment type="caution">
    <text evidence="2">The sequence shown here is derived from an EMBL/GenBank/DDBJ whole genome shotgun (WGS) entry which is preliminary data.</text>
</comment>
<dbReference type="EMBL" id="BMQN01000011">
    <property type="protein sequence ID" value="GGS03014.1"/>
    <property type="molecule type" value="Genomic_DNA"/>
</dbReference>
<protein>
    <recommendedName>
        <fullName evidence="4">Cell surface protein</fullName>
    </recommendedName>
</protein>
<dbReference type="Proteomes" id="UP000644548">
    <property type="component" value="Unassembled WGS sequence"/>
</dbReference>
<evidence type="ECO:0008006" key="4">
    <source>
        <dbReference type="Google" id="ProtNLM"/>
    </source>
</evidence>
<feature type="signal peptide" evidence="1">
    <location>
        <begin position="1"/>
        <end position="22"/>
    </location>
</feature>